<reference evidence="3" key="1">
    <citation type="journal article" date="2011" name="Nature">
        <title>Genome sequence and analysis of the tuber crop potato.</title>
        <authorList>
            <consortium name="The Potato Genome Sequencing Consortium"/>
        </authorList>
    </citation>
    <scope>NUCLEOTIDE SEQUENCE [LARGE SCALE GENOMIC DNA]</scope>
    <source>
        <strain evidence="3">cv. DM1-3 516 R44</strain>
    </source>
</reference>
<organism evidence="2 3">
    <name type="scientific">Solanum tuberosum</name>
    <name type="common">Potato</name>
    <dbReference type="NCBI Taxonomy" id="4113"/>
    <lineage>
        <taxon>Eukaryota</taxon>
        <taxon>Viridiplantae</taxon>
        <taxon>Streptophyta</taxon>
        <taxon>Embryophyta</taxon>
        <taxon>Tracheophyta</taxon>
        <taxon>Spermatophyta</taxon>
        <taxon>Magnoliopsida</taxon>
        <taxon>eudicotyledons</taxon>
        <taxon>Gunneridae</taxon>
        <taxon>Pentapetalae</taxon>
        <taxon>asterids</taxon>
        <taxon>lamiids</taxon>
        <taxon>Solanales</taxon>
        <taxon>Solanaceae</taxon>
        <taxon>Solanoideae</taxon>
        <taxon>Solaneae</taxon>
        <taxon>Solanum</taxon>
    </lineage>
</organism>
<proteinExistence type="predicted"/>
<dbReference type="InParanoid" id="M0ZYM3"/>
<dbReference type="HOGENOM" id="CLU_120219_0_0_1"/>
<dbReference type="Proteomes" id="UP000011115">
    <property type="component" value="Unassembled WGS sequence"/>
</dbReference>
<reference evidence="2" key="2">
    <citation type="submission" date="2015-06" db="UniProtKB">
        <authorList>
            <consortium name="EnsemblPlants"/>
        </authorList>
    </citation>
    <scope>IDENTIFICATION</scope>
    <source>
        <strain evidence="2">DM1-3 516 R44</strain>
    </source>
</reference>
<dbReference type="PaxDb" id="4113-PGSC0003DMT400010846"/>
<accession>M0ZYM3</accession>
<dbReference type="AlphaFoldDB" id="M0ZYM3"/>
<evidence type="ECO:0000313" key="2">
    <source>
        <dbReference type="EnsemblPlants" id="PGSC0003DMT400010846"/>
    </source>
</evidence>
<feature type="region of interest" description="Disordered" evidence="1">
    <location>
        <begin position="1"/>
        <end position="27"/>
    </location>
</feature>
<evidence type="ECO:0000256" key="1">
    <source>
        <dbReference type="SAM" id="MobiDB-lite"/>
    </source>
</evidence>
<keyword evidence="3" id="KW-1185">Reference proteome</keyword>
<dbReference type="EnsemblPlants" id="PGSC0003DMT400010846">
    <property type="protein sequence ID" value="PGSC0003DMT400010846"/>
    <property type="gene ID" value="PGSC0003DMG400004245"/>
</dbReference>
<protein>
    <submittedName>
        <fullName evidence="2">Uncharacterized protein</fullName>
    </submittedName>
</protein>
<dbReference type="Gramene" id="PGSC0003DMT400010846">
    <property type="protein sequence ID" value="PGSC0003DMT400010846"/>
    <property type="gene ID" value="PGSC0003DMG400004245"/>
</dbReference>
<evidence type="ECO:0000313" key="3">
    <source>
        <dbReference type="Proteomes" id="UP000011115"/>
    </source>
</evidence>
<name>M0ZYM3_SOLTU</name>
<sequence>MAERKHAQITPSGSSQSRANGRGRREIRRKTYFRERELIWIGVPKATQILLKNERTIRRKREKDLREFMSLKMDPLDSFIDFLRTFVMKFEEVNESDIRVTERERYKVLYHSLLEYSKNEMNETNIEIGDNE</sequence>